<sequence>MLLEKRAIKSEYGDLNRKPYHEDGACIAQRINDMGKLTPIKHQTNTAAIQILEAALAEARTGNIIDVSISWVTSEMAIGGDFSGGGNNIMMWASIEHSARSFYSDIIPAMKTD</sequence>
<comment type="caution">
    <text evidence="1">The sequence shown here is derived from an EMBL/GenBank/DDBJ whole genome shotgun (WGS) entry which is preliminary data.</text>
</comment>
<reference evidence="1" key="1">
    <citation type="journal article" date="2015" name="Nature">
        <title>Complex archaea that bridge the gap between prokaryotes and eukaryotes.</title>
        <authorList>
            <person name="Spang A."/>
            <person name="Saw J.H."/>
            <person name="Jorgensen S.L."/>
            <person name="Zaremba-Niedzwiedzka K."/>
            <person name="Martijn J."/>
            <person name="Lind A.E."/>
            <person name="van Eijk R."/>
            <person name="Schleper C."/>
            <person name="Guy L."/>
            <person name="Ettema T.J."/>
        </authorList>
    </citation>
    <scope>NUCLEOTIDE SEQUENCE</scope>
</reference>
<accession>A0A0F9FJM6</accession>
<name>A0A0F9FJM6_9ZZZZ</name>
<evidence type="ECO:0000313" key="1">
    <source>
        <dbReference type="EMBL" id="KKL57460.1"/>
    </source>
</evidence>
<protein>
    <submittedName>
        <fullName evidence="1">Uncharacterized protein</fullName>
    </submittedName>
</protein>
<gene>
    <name evidence="1" type="ORF">LCGC14_2235180</name>
</gene>
<dbReference type="AlphaFoldDB" id="A0A0F9FJM6"/>
<organism evidence="1">
    <name type="scientific">marine sediment metagenome</name>
    <dbReference type="NCBI Taxonomy" id="412755"/>
    <lineage>
        <taxon>unclassified sequences</taxon>
        <taxon>metagenomes</taxon>
        <taxon>ecological metagenomes</taxon>
    </lineage>
</organism>
<proteinExistence type="predicted"/>
<dbReference type="EMBL" id="LAZR01030158">
    <property type="protein sequence ID" value="KKL57460.1"/>
    <property type="molecule type" value="Genomic_DNA"/>
</dbReference>